<dbReference type="InterPro" id="IPR035911">
    <property type="entry name" value="MurE/MurF_N"/>
</dbReference>
<proteinExistence type="inferred from homology"/>
<keyword evidence="4 7" id="KW-0573">Peptidoglycan synthesis</keyword>
<keyword evidence="7" id="KW-0547">Nucleotide-binding</keyword>
<keyword evidence="7" id="KW-0963">Cytoplasm</keyword>
<evidence type="ECO:0000313" key="12">
    <source>
        <dbReference type="EMBL" id="PIU41610.1"/>
    </source>
</evidence>
<dbReference type="SUPFAM" id="SSF53623">
    <property type="entry name" value="MurD-like peptide ligases, catalytic domain"/>
    <property type="match status" value="1"/>
</dbReference>
<feature type="binding site" evidence="7">
    <location>
        <position position="458"/>
    </location>
    <ligand>
        <name>meso-2,6-diaminopimelate</name>
        <dbReference type="ChEBI" id="CHEBI:57791"/>
    </ligand>
</feature>
<keyword evidence="2 7" id="KW-0132">Cell division</keyword>
<dbReference type="Gene3D" id="3.40.1390.10">
    <property type="entry name" value="MurE/MurF, N-terminal domain"/>
    <property type="match status" value="1"/>
</dbReference>
<dbReference type="GO" id="GO:0008765">
    <property type="term" value="F:UDP-N-acetylmuramoylalanyl-D-glutamate-2,6-diaminopimelate ligase activity"/>
    <property type="evidence" value="ECO:0007669"/>
    <property type="project" value="UniProtKB-UniRule"/>
</dbReference>
<comment type="catalytic activity">
    <reaction evidence="7">
        <text>UDP-N-acetyl-alpha-D-muramoyl-L-alanyl-D-glutamate + meso-2,6-diaminopimelate + ATP = UDP-N-acetyl-alpha-D-muramoyl-L-alanyl-gamma-D-glutamyl-meso-2,6-diaminopimelate + ADP + phosphate + H(+)</text>
        <dbReference type="Rhea" id="RHEA:23676"/>
        <dbReference type="ChEBI" id="CHEBI:15378"/>
        <dbReference type="ChEBI" id="CHEBI:30616"/>
        <dbReference type="ChEBI" id="CHEBI:43474"/>
        <dbReference type="ChEBI" id="CHEBI:57791"/>
        <dbReference type="ChEBI" id="CHEBI:83900"/>
        <dbReference type="ChEBI" id="CHEBI:83905"/>
        <dbReference type="ChEBI" id="CHEBI:456216"/>
        <dbReference type="EC" id="6.3.2.13"/>
    </reaction>
</comment>
<evidence type="ECO:0000259" key="10">
    <source>
        <dbReference type="Pfam" id="PF02875"/>
    </source>
</evidence>
<feature type="modified residue" description="N6-carboxylysine" evidence="7">
    <location>
        <position position="222"/>
    </location>
</feature>
<evidence type="ECO:0000256" key="4">
    <source>
        <dbReference type="ARBA" id="ARBA00022984"/>
    </source>
</evidence>
<feature type="binding site" evidence="7">
    <location>
        <position position="190"/>
    </location>
    <ligand>
        <name>UDP-N-acetyl-alpha-D-muramoyl-L-alanyl-D-glutamate</name>
        <dbReference type="ChEBI" id="CHEBI:83900"/>
    </ligand>
</feature>
<dbReference type="GO" id="GO:0005737">
    <property type="term" value="C:cytoplasm"/>
    <property type="evidence" value="ECO:0007669"/>
    <property type="project" value="UniProtKB-SubCell"/>
</dbReference>
<sequence>MKPIELFSGIEYSTLQDISKIDLDIKRITCNSQDVQEGDVFIAIKGDRFDGHNFLNAAIARGAGMAIVERMSLVQDGFIQIKVNDTRRAVSILARNFYRDPSKYIKIIGVTGTNGKTTITYLLEDIFKNANFKTGVIGTINYRVGENVMDSEQRTTPDPLTLNKLLRDMIEQSIPYCFVEVSSHGLEQGRVEDIKFAGGVFTNLTHEHLDYHKTVENYLKAKLKLFENLSQDSYAVINNDSRYRDELISRVDAKIITYGIEKESDVMAKDLRLDLNGVRCRIHAEDDVIDIKTSLIGKHNVYNILAAASVAMEEGLGPDRIKNGIMRFSGVPGRLERVECGQDFGVFIDYAHTEDALRNVLGTLRQITKKKIILVFGCGGDRDRTKRPEMGRTAAELANFTIITSDNPRSEDPVKIAKEIEEGFVGMSSKYIVVPDRYEAIKRALSAADEDALVLIAGKGHEKNQIFSNHTVPFDDKKIASQILKSL</sequence>
<gene>
    <name evidence="7" type="primary">murE</name>
    <name evidence="12" type="ORF">COS99_04670</name>
</gene>
<dbReference type="Pfam" id="PF01225">
    <property type="entry name" value="Mur_ligase"/>
    <property type="match status" value="1"/>
</dbReference>
<dbReference type="EC" id="6.3.2.13" evidence="7"/>
<dbReference type="Gene3D" id="3.90.190.20">
    <property type="entry name" value="Mur ligase, C-terminal domain"/>
    <property type="match status" value="1"/>
</dbReference>
<evidence type="ECO:0000256" key="2">
    <source>
        <dbReference type="ARBA" id="ARBA00022618"/>
    </source>
</evidence>
<keyword evidence="6 7" id="KW-0961">Cell wall biogenesis/degradation</keyword>
<protein>
    <recommendedName>
        <fullName evidence="7">UDP-N-acetylmuramoyl-L-alanyl-D-glutamate--2,6-diaminopimelate ligase</fullName>
        <ecNumber evidence="7">6.3.2.13</ecNumber>
    </recommendedName>
    <alternativeName>
        <fullName evidence="7">Meso-A2pm-adding enzyme</fullName>
    </alternativeName>
    <alternativeName>
        <fullName evidence="7">Meso-diaminopimelate-adding enzyme</fullName>
    </alternativeName>
    <alternativeName>
        <fullName evidence="7">UDP-MurNAc-L-Ala-D-Glu:meso-diaminopimelate ligase</fullName>
    </alternativeName>
    <alternativeName>
        <fullName evidence="7">UDP-MurNAc-tripeptide synthetase</fullName>
    </alternativeName>
    <alternativeName>
        <fullName evidence="7">UDP-N-acetylmuramyl-tripeptide synthetase</fullName>
    </alternativeName>
</protein>
<evidence type="ECO:0000256" key="7">
    <source>
        <dbReference type="HAMAP-Rule" id="MF_00208"/>
    </source>
</evidence>
<evidence type="ECO:0000259" key="11">
    <source>
        <dbReference type="Pfam" id="PF08245"/>
    </source>
</evidence>
<dbReference type="SUPFAM" id="SSF63418">
    <property type="entry name" value="MurE/MurF N-terminal domain"/>
    <property type="match status" value="1"/>
</dbReference>
<evidence type="ECO:0000256" key="1">
    <source>
        <dbReference type="ARBA" id="ARBA00005898"/>
    </source>
</evidence>
<feature type="domain" description="Mur ligase N-terminal catalytic" evidence="9">
    <location>
        <begin position="25"/>
        <end position="98"/>
    </location>
</feature>
<dbReference type="GO" id="GO:0071555">
    <property type="term" value="P:cell wall organization"/>
    <property type="evidence" value="ECO:0007669"/>
    <property type="project" value="UniProtKB-KW"/>
</dbReference>
<comment type="cofactor">
    <cofactor evidence="7">
        <name>Mg(2+)</name>
        <dbReference type="ChEBI" id="CHEBI:18420"/>
    </cofactor>
</comment>
<feature type="binding site" evidence="7">
    <location>
        <position position="32"/>
    </location>
    <ligand>
        <name>UDP-N-acetyl-alpha-D-muramoyl-L-alanyl-D-glutamate</name>
        <dbReference type="ChEBI" id="CHEBI:83900"/>
    </ligand>
</feature>
<dbReference type="HAMAP" id="MF_00208">
    <property type="entry name" value="MurE"/>
    <property type="match status" value="1"/>
</dbReference>
<evidence type="ECO:0000256" key="8">
    <source>
        <dbReference type="RuleBase" id="RU004135"/>
    </source>
</evidence>
<keyword evidence="3 7" id="KW-0133">Cell shape</keyword>
<dbReference type="NCBIfam" id="NF001126">
    <property type="entry name" value="PRK00139.1-4"/>
    <property type="match status" value="1"/>
</dbReference>
<feature type="binding site" evidence="7">
    <location>
        <position position="462"/>
    </location>
    <ligand>
        <name>meso-2,6-diaminopimelate</name>
        <dbReference type="ChEBI" id="CHEBI:57791"/>
    </ligand>
</feature>
<dbReference type="AlphaFoldDB" id="A0A2J0KYW7"/>
<comment type="similarity">
    <text evidence="1 7">Belongs to the MurCDEF family. MurE subfamily.</text>
</comment>
<feature type="binding site" evidence="7">
    <location>
        <position position="182"/>
    </location>
    <ligand>
        <name>UDP-N-acetyl-alpha-D-muramoyl-L-alanyl-D-glutamate</name>
        <dbReference type="ChEBI" id="CHEBI:83900"/>
    </ligand>
</feature>
<feature type="domain" description="Mur ligase central" evidence="11">
    <location>
        <begin position="110"/>
        <end position="311"/>
    </location>
</feature>
<dbReference type="InterPro" id="IPR013221">
    <property type="entry name" value="Mur_ligase_cen"/>
</dbReference>
<dbReference type="GO" id="GO:0005524">
    <property type="term" value="F:ATP binding"/>
    <property type="evidence" value="ECO:0007669"/>
    <property type="project" value="UniProtKB-UniRule"/>
</dbReference>
<feature type="binding site" evidence="7">
    <location>
        <position position="153"/>
    </location>
    <ligand>
        <name>UDP-N-acetyl-alpha-D-muramoyl-L-alanyl-D-glutamate</name>
        <dbReference type="ChEBI" id="CHEBI:83900"/>
    </ligand>
</feature>
<feature type="binding site" evidence="7">
    <location>
        <begin position="406"/>
        <end position="409"/>
    </location>
    <ligand>
        <name>meso-2,6-diaminopimelate</name>
        <dbReference type="ChEBI" id="CHEBI:57791"/>
    </ligand>
</feature>
<name>A0A2J0KYW7_9BACT</name>
<dbReference type="PANTHER" id="PTHR23135">
    <property type="entry name" value="MUR LIGASE FAMILY MEMBER"/>
    <property type="match status" value="1"/>
</dbReference>
<comment type="function">
    <text evidence="7">Catalyzes the addition of meso-diaminopimelic acid to the nucleotide precursor UDP-N-acetylmuramoyl-L-alanyl-D-glutamate (UMAG) in the biosynthesis of bacterial cell-wall peptidoglycan.</text>
</comment>
<evidence type="ECO:0000256" key="6">
    <source>
        <dbReference type="ARBA" id="ARBA00023316"/>
    </source>
</evidence>
<dbReference type="GO" id="GO:0008360">
    <property type="term" value="P:regulation of cell shape"/>
    <property type="evidence" value="ECO:0007669"/>
    <property type="project" value="UniProtKB-KW"/>
</dbReference>
<dbReference type="InterPro" id="IPR036565">
    <property type="entry name" value="Mur-like_cat_sf"/>
</dbReference>
<dbReference type="PANTHER" id="PTHR23135:SF4">
    <property type="entry name" value="UDP-N-ACETYLMURAMOYL-L-ALANYL-D-GLUTAMATE--2,6-DIAMINOPIMELATE LIGASE MURE HOMOLOG, CHLOROPLASTIC"/>
    <property type="match status" value="1"/>
</dbReference>
<dbReference type="Pfam" id="PF02875">
    <property type="entry name" value="Mur_ligase_C"/>
    <property type="match status" value="1"/>
</dbReference>
<comment type="caution">
    <text evidence="7">Lacks conserved residue(s) required for the propagation of feature annotation.</text>
</comment>
<evidence type="ECO:0000259" key="9">
    <source>
        <dbReference type="Pfam" id="PF01225"/>
    </source>
</evidence>
<accession>A0A2J0KYW7</accession>
<comment type="PTM">
    <text evidence="7">Carboxylation is probably crucial for Mg(2+) binding and, consequently, for the gamma-phosphate positioning of ATP.</text>
</comment>
<feature type="binding site" evidence="7">
    <location>
        <position position="188"/>
    </location>
    <ligand>
        <name>UDP-N-acetyl-alpha-D-muramoyl-L-alanyl-D-glutamate</name>
        <dbReference type="ChEBI" id="CHEBI:83900"/>
    </ligand>
</feature>
<dbReference type="Proteomes" id="UP000230052">
    <property type="component" value="Unassembled WGS sequence"/>
</dbReference>
<feature type="short sequence motif" description="Meso-diaminopimelate recognition motif" evidence="7">
    <location>
        <begin position="406"/>
        <end position="409"/>
    </location>
</feature>
<dbReference type="GO" id="GO:0000287">
    <property type="term" value="F:magnesium ion binding"/>
    <property type="evidence" value="ECO:0007669"/>
    <property type="project" value="UniProtKB-UniRule"/>
</dbReference>
<feature type="binding site" evidence="7">
    <location>
        <begin position="112"/>
        <end position="118"/>
    </location>
    <ligand>
        <name>ATP</name>
        <dbReference type="ChEBI" id="CHEBI:30616"/>
    </ligand>
</feature>
<keyword evidence="5 7" id="KW-0131">Cell cycle</keyword>
<feature type="binding site" evidence="7">
    <location>
        <position position="382"/>
    </location>
    <ligand>
        <name>meso-2,6-diaminopimelate</name>
        <dbReference type="ChEBI" id="CHEBI:57791"/>
    </ligand>
</feature>
<dbReference type="Gene3D" id="3.40.1190.10">
    <property type="entry name" value="Mur-like, catalytic domain"/>
    <property type="match status" value="1"/>
</dbReference>
<evidence type="ECO:0000256" key="3">
    <source>
        <dbReference type="ARBA" id="ARBA00022960"/>
    </source>
</evidence>
<keyword evidence="7" id="KW-0067">ATP-binding</keyword>
<dbReference type="InterPro" id="IPR036615">
    <property type="entry name" value="Mur_ligase_C_dom_sf"/>
</dbReference>
<keyword evidence="7" id="KW-0460">Magnesium</keyword>
<dbReference type="NCBIfam" id="TIGR01085">
    <property type="entry name" value="murE"/>
    <property type="match status" value="1"/>
</dbReference>
<keyword evidence="7 12" id="KW-0436">Ligase</keyword>
<comment type="subcellular location">
    <subcellularLocation>
        <location evidence="7 8">Cytoplasm</location>
    </subcellularLocation>
</comment>
<comment type="pathway">
    <text evidence="7 8">Cell wall biogenesis; peptidoglycan biosynthesis.</text>
</comment>
<dbReference type="NCBIfam" id="NF001124">
    <property type="entry name" value="PRK00139.1-2"/>
    <property type="match status" value="1"/>
</dbReference>
<comment type="caution">
    <text evidence="12">The sequence shown here is derived from an EMBL/GenBank/DDBJ whole genome shotgun (WGS) entry which is preliminary data.</text>
</comment>
<evidence type="ECO:0000313" key="13">
    <source>
        <dbReference type="Proteomes" id="UP000230052"/>
    </source>
</evidence>
<dbReference type="UniPathway" id="UPA00219"/>
<dbReference type="SUPFAM" id="SSF53244">
    <property type="entry name" value="MurD-like peptide ligases, peptide-binding domain"/>
    <property type="match status" value="1"/>
</dbReference>
<dbReference type="Pfam" id="PF08245">
    <property type="entry name" value="Mur_ligase_M"/>
    <property type="match status" value="1"/>
</dbReference>
<organism evidence="12 13">
    <name type="scientific">Candidatus Aquitaenariimonas noxiae</name>
    <dbReference type="NCBI Taxonomy" id="1974741"/>
    <lineage>
        <taxon>Bacteria</taxon>
        <taxon>Pseudomonadati</taxon>
        <taxon>Candidatus Omnitrophota</taxon>
        <taxon>Candidatus Aquitaenariimonas</taxon>
    </lineage>
</organism>
<feature type="binding site" evidence="7">
    <location>
        <begin position="155"/>
        <end position="156"/>
    </location>
    <ligand>
        <name>UDP-N-acetyl-alpha-D-muramoyl-L-alanyl-D-glutamate</name>
        <dbReference type="ChEBI" id="CHEBI:83900"/>
    </ligand>
</feature>
<dbReference type="InterPro" id="IPR004101">
    <property type="entry name" value="Mur_ligase_C"/>
</dbReference>
<dbReference type="InterPro" id="IPR005761">
    <property type="entry name" value="UDP-N-AcMur-Glu-dNH2Pim_ligase"/>
</dbReference>
<evidence type="ECO:0000256" key="5">
    <source>
        <dbReference type="ARBA" id="ARBA00023306"/>
    </source>
</evidence>
<dbReference type="InterPro" id="IPR000713">
    <property type="entry name" value="Mur_ligase_N"/>
</dbReference>
<reference evidence="12 13" key="1">
    <citation type="submission" date="2017-09" db="EMBL/GenBank/DDBJ databases">
        <title>Depth-based differentiation of microbial function through sediment-hosted aquifers and enrichment of novel symbionts in the deep terrestrial subsurface.</title>
        <authorList>
            <person name="Probst A.J."/>
            <person name="Ladd B."/>
            <person name="Jarett J.K."/>
            <person name="Geller-Mcgrath D.E."/>
            <person name="Sieber C.M."/>
            <person name="Emerson J.B."/>
            <person name="Anantharaman K."/>
            <person name="Thomas B.C."/>
            <person name="Malmstrom R."/>
            <person name="Stieglmeier M."/>
            <person name="Klingl A."/>
            <person name="Woyke T."/>
            <person name="Ryan C.M."/>
            <person name="Banfield J.F."/>
        </authorList>
    </citation>
    <scope>NUCLEOTIDE SEQUENCE [LARGE SCALE GENOMIC DNA]</scope>
    <source>
        <strain evidence="12">CG07_land_8_20_14_0_80_42_15</strain>
    </source>
</reference>
<dbReference type="EMBL" id="PEWV01000042">
    <property type="protein sequence ID" value="PIU41610.1"/>
    <property type="molecule type" value="Genomic_DNA"/>
</dbReference>
<dbReference type="GO" id="GO:0051301">
    <property type="term" value="P:cell division"/>
    <property type="evidence" value="ECO:0007669"/>
    <property type="project" value="UniProtKB-KW"/>
</dbReference>
<dbReference type="GO" id="GO:0009252">
    <property type="term" value="P:peptidoglycan biosynthetic process"/>
    <property type="evidence" value="ECO:0007669"/>
    <property type="project" value="UniProtKB-UniRule"/>
</dbReference>
<feature type="domain" description="Mur ligase C-terminal" evidence="10">
    <location>
        <begin position="333"/>
        <end position="460"/>
    </location>
</feature>